<evidence type="ECO:0000313" key="15">
    <source>
        <dbReference type="Proteomes" id="UP000001307"/>
    </source>
</evidence>
<feature type="transmembrane region" description="Helical" evidence="12">
    <location>
        <begin position="564"/>
        <end position="587"/>
    </location>
</feature>
<evidence type="ECO:0000256" key="3">
    <source>
        <dbReference type="ARBA" id="ARBA00022692"/>
    </source>
</evidence>
<evidence type="ECO:0000256" key="1">
    <source>
        <dbReference type="ARBA" id="ARBA00004141"/>
    </source>
</evidence>
<evidence type="ECO:0000256" key="4">
    <source>
        <dbReference type="ARBA" id="ARBA00022737"/>
    </source>
</evidence>
<evidence type="ECO:0000256" key="5">
    <source>
        <dbReference type="ARBA" id="ARBA00022989"/>
    </source>
</evidence>
<dbReference type="Gene3D" id="1.25.40.20">
    <property type="entry name" value="Ankyrin repeat-containing domain"/>
    <property type="match status" value="1"/>
</dbReference>
<keyword evidence="9" id="KW-0407">Ion channel</keyword>
<feature type="compositionally biased region" description="Basic and acidic residues" evidence="11">
    <location>
        <begin position="856"/>
        <end position="866"/>
    </location>
</feature>
<dbReference type="InterPro" id="IPR036770">
    <property type="entry name" value="Ankyrin_rpt-contain_sf"/>
</dbReference>
<dbReference type="Proteomes" id="UP000001307">
    <property type="component" value="Unassembled WGS sequence"/>
</dbReference>
<keyword evidence="7" id="KW-0406">Ion transport</keyword>
<feature type="region of interest" description="Disordered" evidence="11">
    <location>
        <begin position="847"/>
        <end position="866"/>
    </location>
</feature>
<feature type="transmembrane region" description="Helical" evidence="12">
    <location>
        <begin position="485"/>
        <end position="502"/>
    </location>
</feature>
<dbReference type="GO" id="GO:0034703">
    <property type="term" value="C:cation channel complex"/>
    <property type="evidence" value="ECO:0007669"/>
    <property type="project" value="TreeGrafter"/>
</dbReference>
<proteinExistence type="predicted"/>
<dbReference type="NCBIfam" id="TIGR00870">
    <property type="entry name" value="trp"/>
    <property type="match status" value="1"/>
</dbReference>
<feature type="transmembrane region" description="Helical" evidence="12">
    <location>
        <begin position="373"/>
        <end position="393"/>
    </location>
</feature>
<feature type="transmembrane region" description="Helical" evidence="12">
    <location>
        <begin position="523"/>
        <end position="544"/>
    </location>
</feature>
<keyword evidence="8 12" id="KW-0472">Membrane</keyword>
<evidence type="ECO:0000256" key="8">
    <source>
        <dbReference type="ARBA" id="ARBA00023136"/>
    </source>
</evidence>
<name>E4XDG7_OIKDI</name>
<evidence type="ECO:0000256" key="6">
    <source>
        <dbReference type="ARBA" id="ARBA00023043"/>
    </source>
</evidence>
<dbReference type="GO" id="GO:0070679">
    <property type="term" value="F:inositol 1,4,5 trisphosphate binding"/>
    <property type="evidence" value="ECO:0007669"/>
    <property type="project" value="TreeGrafter"/>
</dbReference>
<accession>E4XDG7</accession>
<dbReference type="EMBL" id="FN653039">
    <property type="protein sequence ID" value="CBY19205.1"/>
    <property type="molecule type" value="Genomic_DNA"/>
</dbReference>
<evidence type="ECO:0000256" key="12">
    <source>
        <dbReference type="SAM" id="Phobius"/>
    </source>
</evidence>
<dbReference type="OrthoDB" id="2373987at2759"/>
<dbReference type="Pfam" id="PF08344">
    <property type="entry name" value="TRP_2"/>
    <property type="match status" value="1"/>
</dbReference>
<keyword evidence="3 12" id="KW-0812">Transmembrane</keyword>
<dbReference type="InterPro" id="IPR005821">
    <property type="entry name" value="Ion_trans_dom"/>
</dbReference>
<dbReference type="PANTHER" id="PTHR10117">
    <property type="entry name" value="TRANSIENT RECEPTOR POTENTIAL CHANNEL"/>
    <property type="match status" value="1"/>
</dbReference>
<organism evidence="14">
    <name type="scientific">Oikopleura dioica</name>
    <name type="common">Tunicate</name>
    <dbReference type="NCBI Taxonomy" id="34765"/>
    <lineage>
        <taxon>Eukaryota</taxon>
        <taxon>Metazoa</taxon>
        <taxon>Chordata</taxon>
        <taxon>Tunicata</taxon>
        <taxon>Appendicularia</taxon>
        <taxon>Copelata</taxon>
        <taxon>Oikopleuridae</taxon>
        <taxon>Oikopleura</taxon>
    </lineage>
</organism>
<evidence type="ECO:0000256" key="10">
    <source>
        <dbReference type="ARBA" id="ARBA00036634"/>
    </source>
</evidence>
<keyword evidence="4" id="KW-0677">Repeat</keyword>
<feature type="domain" description="Transient receptor ion channel" evidence="13">
    <location>
        <begin position="221"/>
        <end position="283"/>
    </location>
</feature>
<protein>
    <recommendedName>
        <fullName evidence="13">Transient receptor ion channel domain-containing protein</fullName>
    </recommendedName>
</protein>
<evidence type="ECO:0000259" key="13">
    <source>
        <dbReference type="SMART" id="SM01420"/>
    </source>
</evidence>
<dbReference type="GO" id="GO:0005886">
    <property type="term" value="C:plasma membrane"/>
    <property type="evidence" value="ECO:0007669"/>
    <property type="project" value="TreeGrafter"/>
</dbReference>
<dbReference type="InterPro" id="IPR013555">
    <property type="entry name" value="TRP_dom"/>
</dbReference>
<dbReference type="SMART" id="SM00248">
    <property type="entry name" value="ANK"/>
    <property type="match status" value="2"/>
</dbReference>
<evidence type="ECO:0000256" key="11">
    <source>
        <dbReference type="SAM" id="MobiDB-lite"/>
    </source>
</evidence>
<dbReference type="InterPro" id="IPR002153">
    <property type="entry name" value="TRPC_channel"/>
</dbReference>
<dbReference type="SMART" id="SM01420">
    <property type="entry name" value="TRP_2"/>
    <property type="match status" value="1"/>
</dbReference>
<feature type="transmembrane region" description="Helical" evidence="12">
    <location>
        <begin position="405"/>
        <end position="426"/>
    </location>
</feature>
<dbReference type="Pfam" id="PF00520">
    <property type="entry name" value="Ion_trans"/>
    <property type="match status" value="1"/>
</dbReference>
<feature type="transmembrane region" description="Helical" evidence="12">
    <location>
        <begin position="640"/>
        <end position="662"/>
    </location>
</feature>
<dbReference type="GO" id="GO:0051480">
    <property type="term" value="P:regulation of cytosolic calcium ion concentration"/>
    <property type="evidence" value="ECO:0007669"/>
    <property type="project" value="TreeGrafter"/>
</dbReference>
<dbReference type="GO" id="GO:0015279">
    <property type="term" value="F:store-operated calcium channel activity"/>
    <property type="evidence" value="ECO:0007669"/>
    <property type="project" value="TreeGrafter"/>
</dbReference>
<evidence type="ECO:0000256" key="9">
    <source>
        <dbReference type="ARBA" id="ARBA00023303"/>
    </source>
</evidence>
<keyword evidence="5 12" id="KW-1133">Transmembrane helix</keyword>
<reference evidence="14" key="1">
    <citation type="journal article" date="2010" name="Science">
        <title>Plasticity of animal genome architecture unmasked by rapid evolution of a pelagic tunicate.</title>
        <authorList>
            <person name="Denoeud F."/>
            <person name="Henriet S."/>
            <person name="Mungpakdee S."/>
            <person name="Aury J.M."/>
            <person name="Da Silva C."/>
            <person name="Brinkmann H."/>
            <person name="Mikhaleva J."/>
            <person name="Olsen L.C."/>
            <person name="Jubin C."/>
            <person name="Canestro C."/>
            <person name="Bouquet J.M."/>
            <person name="Danks G."/>
            <person name="Poulain J."/>
            <person name="Campsteijn C."/>
            <person name="Adamski M."/>
            <person name="Cross I."/>
            <person name="Yadetie F."/>
            <person name="Muffato M."/>
            <person name="Louis A."/>
            <person name="Butcher S."/>
            <person name="Tsagkogeorga G."/>
            <person name="Konrad A."/>
            <person name="Singh S."/>
            <person name="Jensen M.F."/>
            <person name="Cong E.H."/>
            <person name="Eikeseth-Otteraa H."/>
            <person name="Noel B."/>
            <person name="Anthouard V."/>
            <person name="Porcel B.M."/>
            <person name="Kachouri-Lafond R."/>
            <person name="Nishino A."/>
            <person name="Ugolini M."/>
            <person name="Chourrout P."/>
            <person name="Nishida H."/>
            <person name="Aasland R."/>
            <person name="Huzurbazar S."/>
            <person name="Westhof E."/>
            <person name="Delsuc F."/>
            <person name="Lehrach H."/>
            <person name="Reinhardt R."/>
            <person name="Weissenbach J."/>
            <person name="Roy S.W."/>
            <person name="Artiguenave F."/>
            <person name="Postlethwait J.H."/>
            <person name="Manak J.R."/>
            <person name="Thompson E.M."/>
            <person name="Jaillon O."/>
            <person name="Du Pasquier L."/>
            <person name="Boudinot P."/>
            <person name="Liberles D.A."/>
            <person name="Volff J.N."/>
            <person name="Philippe H."/>
            <person name="Lenhard B."/>
            <person name="Roest Crollius H."/>
            <person name="Wincker P."/>
            <person name="Chourrout D."/>
        </authorList>
    </citation>
    <scope>NUCLEOTIDE SEQUENCE [LARGE SCALE GENOMIC DNA]</scope>
</reference>
<evidence type="ECO:0000313" key="14">
    <source>
        <dbReference type="EMBL" id="CBY19205.1"/>
    </source>
</evidence>
<feature type="transmembrane region" description="Helical" evidence="12">
    <location>
        <begin position="447"/>
        <end position="465"/>
    </location>
</feature>
<comment type="catalytic activity">
    <reaction evidence="10">
        <text>Ca(2+)(in) = Ca(2+)(out)</text>
        <dbReference type="Rhea" id="RHEA:29671"/>
        <dbReference type="ChEBI" id="CHEBI:29108"/>
    </reaction>
</comment>
<dbReference type="InterPro" id="IPR002110">
    <property type="entry name" value="Ankyrin_rpt"/>
</dbReference>
<keyword evidence="6" id="KW-0040">ANK repeat</keyword>
<evidence type="ECO:0000256" key="7">
    <source>
        <dbReference type="ARBA" id="ARBA00023065"/>
    </source>
</evidence>
<dbReference type="SUPFAM" id="SSF48403">
    <property type="entry name" value="Ankyrin repeat"/>
    <property type="match status" value="1"/>
</dbReference>
<keyword evidence="2" id="KW-0813">Transport</keyword>
<feature type="transmembrane region" description="Helical" evidence="12">
    <location>
        <begin position="608"/>
        <end position="628"/>
    </location>
</feature>
<gene>
    <name evidence="14" type="ORF">GSOID_T00008210001</name>
</gene>
<dbReference type="Pfam" id="PF00023">
    <property type="entry name" value="Ank"/>
    <property type="match status" value="1"/>
</dbReference>
<dbReference type="PANTHER" id="PTHR10117:SF54">
    <property type="entry name" value="TRANSIENT RECEPTOR POTENTIAL-GAMMA PROTEIN"/>
    <property type="match status" value="1"/>
</dbReference>
<dbReference type="PRINTS" id="PR01097">
    <property type="entry name" value="TRNSRECEPTRP"/>
</dbReference>
<dbReference type="InParanoid" id="E4XDG7"/>
<comment type="subcellular location">
    <subcellularLocation>
        <location evidence="1">Membrane</location>
        <topology evidence="1">Multi-pass membrane protein</topology>
    </subcellularLocation>
</comment>
<keyword evidence="15" id="KW-1185">Reference proteome</keyword>
<dbReference type="AlphaFoldDB" id="E4XDG7"/>
<evidence type="ECO:0000256" key="2">
    <source>
        <dbReference type="ARBA" id="ARBA00022448"/>
    </source>
</evidence>
<sequence>MPKVSGKINRESLKITKLIDQPRRSSMAARNYSRRSSVIAAVDDSLGKTQDAGELEDSDNHNIIQLHQMRDPDEQHGSKEGEFLSIVSSGIASEVEDFLENNEEFDTSCKDDLGRSALFIAADANNMSMVQVLVKFEICMIDTLLFAIRKQNVSVVKMILIEMKAQKKICKHLSSNPGLVESEYDSEMTPIILAAHVNNYEILKLLLFEGTSLKRPHDVRCGCEVCISQMSKDSLRFSKSRLNLYKALACPYLIALSSEFPIRTAFKLSFELRELSQVENEFKSDYEELSVQCEIFAKEVLDQTRSSKELQTILNYSDETDALPNSGILSALRLAVHFNQKHFVAQPNCQQLLSTLWYEGVYGWRRMHWGLKLLYSLLIGLFWPILCMIHIIFPKSSAGQLICRPFMKFIVGTASYLTFLALLVLASQVKVDHAGDDPGPPPSTIEWILLPWIISLIAAEIGQLWSGGANDYVNDRWNVMDFFMNSLYLATISTKICAFLLHKDIPHHHRLSRVEWDPLHPTLISEALFSVANIFSFLRLIYLFNSNVHMGPIQISLGRMLFDISKFLMIWFLVLFAFANGLNQLYYKYGNAVCYGLMCEKQNNAFSTLFHAMEALYWSAFGLVNLYVTDLEPEHFITKWVGATMFGIYNLINVIVLVNVLIAMMNNSYQFIADHADIEWKFARSKLWLTYFEESSPLPPPFNIIPTLEPIYDLFETFIGKSWWPDTDTSRSRVTETSPSESQRVYQEVIHKLIRRYIQAKVNEGHEKRILTENDVSELKQDLTSFRSKVIDDVRTATPYKQKNVKDARSKLERMSKMAALSPTSKNLWKLRQHTLALASGKTFDCNRSSGEETGSEMKYKFDQEE</sequence>